<evidence type="ECO:0000313" key="1">
    <source>
        <dbReference type="EMBL" id="RCN52509.1"/>
    </source>
</evidence>
<dbReference type="AlphaFoldDB" id="A0A368HA58"/>
<accession>A0A368HA58</accession>
<proteinExistence type="predicted"/>
<evidence type="ECO:0000313" key="2">
    <source>
        <dbReference type="Proteomes" id="UP000252519"/>
    </source>
</evidence>
<comment type="caution">
    <text evidence="1">The sequence shown here is derived from an EMBL/GenBank/DDBJ whole genome shotgun (WGS) entry which is preliminary data.</text>
</comment>
<dbReference type="Proteomes" id="UP000252519">
    <property type="component" value="Unassembled WGS sequence"/>
</dbReference>
<dbReference type="OrthoDB" id="5841653at2759"/>
<sequence>MPNLDTTQPIYTNTMRPNLDRRLLGNELRVPEFNGNPMEFDSFWKLFEELVHKQPYTNIEKLSILLSCCKGDASRTLKMIPRTGESYESAMSSRSHSEDSNESFDLNLDMIDLVFRVDRVYDTLRRMQQDINHIKETIDSIKDDIKAANEPHPNG</sequence>
<reference evidence="1 2" key="1">
    <citation type="submission" date="2014-10" db="EMBL/GenBank/DDBJ databases">
        <title>Draft genome of the hookworm Ancylostoma caninum.</title>
        <authorList>
            <person name="Mitreva M."/>
        </authorList>
    </citation>
    <scope>NUCLEOTIDE SEQUENCE [LARGE SCALE GENOMIC DNA]</scope>
    <source>
        <strain evidence="1 2">Baltimore</strain>
    </source>
</reference>
<organism evidence="1 2">
    <name type="scientific">Ancylostoma caninum</name>
    <name type="common">Dog hookworm</name>
    <dbReference type="NCBI Taxonomy" id="29170"/>
    <lineage>
        <taxon>Eukaryota</taxon>
        <taxon>Metazoa</taxon>
        <taxon>Ecdysozoa</taxon>
        <taxon>Nematoda</taxon>
        <taxon>Chromadorea</taxon>
        <taxon>Rhabditida</taxon>
        <taxon>Rhabditina</taxon>
        <taxon>Rhabditomorpha</taxon>
        <taxon>Strongyloidea</taxon>
        <taxon>Ancylostomatidae</taxon>
        <taxon>Ancylostomatinae</taxon>
        <taxon>Ancylostoma</taxon>
    </lineage>
</organism>
<protein>
    <submittedName>
        <fullName evidence="1">Uncharacterized protein</fullName>
    </submittedName>
</protein>
<dbReference type="STRING" id="29170.A0A368HA58"/>
<dbReference type="InterPro" id="IPR005312">
    <property type="entry name" value="DUF1759"/>
</dbReference>
<gene>
    <name evidence="1" type="ORF">ANCCAN_01207</name>
</gene>
<keyword evidence="2" id="KW-1185">Reference proteome</keyword>
<dbReference type="Pfam" id="PF03564">
    <property type="entry name" value="DUF1759"/>
    <property type="match status" value="1"/>
</dbReference>
<name>A0A368HA58_ANCCA</name>
<dbReference type="EMBL" id="JOJR01000006">
    <property type="protein sequence ID" value="RCN52509.1"/>
    <property type="molecule type" value="Genomic_DNA"/>
</dbReference>